<protein>
    <submittedName>
        <fullName evidence="2">Uncharacterized protein</fullName>
    </submittedName>
</protein>
<feature type="compositionally biased region" description="Basic and acidic residues" evidence="1">
    <location>
        <begin position="1"/>
        <end position="15"/>
    </location>
</feature>
<dbReference type="AlphaFoldDB" id="A0AAN9F6W9"/>
<comment type="caution">
    <text evidence="2">The sequence shown here is derived from an EMBL/GenBank/DDBJ whole genome shotgun (WGS) entry which is preliminary data.</text>
</comment>
<name>A0AAN9F6W9_CLITE</name>
<evidence type="ECO:0000256" key="1">
    <source>
        <dbReference type="SAM" id="MobiDB-lite"/>
    </source>
</evidence>
<gene>
    <name evidence="2" type="ORF">RJT34_26484</name>
</gene>
<evidence type="ECO:0000313" key="3">
    <source>
        <dbReference type="Proteomes" id="UP001359559"/>
    </source>
</evidence>
<reference evidence="2 3" key="1">
    <citation type="submission" date="2024-01" db="EMBL/GenBank/DDBJ databases">
        <title>The genomes of 5 underutilized Papilionoideae crops provide insights into root nodulation and disease resistance.</title>
        <authorList>
            <person name="Yuan L."/>
        </authorList>
    </citation>
    <scope>NUCLEOTIDE SEQUENCE [LARGE SCALE GENOMIC DNA]</scope>
    <source>
        <strain evidence="2">LY-2023</strain>
        <tissue evidence="2">Leaf</tissue>
    </source>
</reference>
<keyword evidence="3" id="KW-1185">Reference proteome</keyword>
<dbReference type="Proteomes" id="UP001359559">
    <property type="component" value="Unassembled WGS sequence"/>
</dbReference>
<feature type="region of interest" description="Disordered" evidence="1">
    <location>
        <begin position="1"/>
        <end position="24"/>
    </location>
</feature>
<dbReference type="EMBL" id="JAYKXN010000007">
    <property type="protein sequence ID" value="KAK7270947.1"/>
    <property type="molecule type" value="Genomic_DNA"/>
</dbReference>
<sequence length="70" mass="7813">MKYNKKKGEEEKEMGVEDALGPGLAVEKTAEDPNIIIGICPNHAVPRHVSVLERPELTKSLSQHNIYMDL</sequence>
<evidence type="ECO:0000313" key="2">
    <source>
        <dbReference type="EMBL" id="KAK7270947.1"/>
    </source>
</evidence>
<proteinExistence type="predicted"/>
<organism evidence="2 3">
    <name type="scientific">Clitoria ternatea</name>
    <name type="common">Butterfly pea</name>
    <dbReference type="NCBI Taxonomy" id="43366"/>
    <lineage>
        <taxon>Eukaryota</taxon>
        <taxon>Viridiplantae</taxon>
        <taxon>Streptophyta</taxon>
        <taxon>Embryophyta</taxon>
        <taxon>Tracheophyta</taxon>
        <taxon>Spermatophyta</taxon>
        <taxon>Magnoliopsida</taxon>
        <taxon>eudicotyledons</taxon>
        <taxon>Gunneridae</taxon>
        <taxon>Pentapetalae</taxon>
        <taxon>rosids</taxon>
        <taxon>fabids</taxon>
        <taxon>Fabales</taxon>
        <taxon>Fabaceae</taxon>
        <taxon>Papilionoideae</taxon>
        <taxon>50 kb inversion clade</taxon>
        <taxon>NPAAA clade</taxon>
        <taxon>indigoferoid/millettioid clade</taxon>
        <taxon>Phaseoleae</taxon>
        <taxon>Clitoria</taxon>
    </lineage>
</organism>
<accession>A0AAN9F6W9</accession>